<accession>A0AAV8SVA3</accession>
<keyword evidence="1 3" id="KW-0479">Metal-binding</keyword>
<dbReference type="AlphaFoldDB" id="A0AAV8SVA3"/>
<protein>
    <recommendedName>
        <fullName evidence="4">Fe2OG dioxygenase domain-containing protein</fullName>
    </recommendedName>
</protein>
<dbReference type="InterPro" id="IPR027443">
    <property type="entry name" value="IPNS-like_sf"/>
</dbReference>
<evidence type="ECO:0000259" key="4">
    <source>
        <dbReference type="PROSITE" id="PS51471"/>
    </source>
</evidence>
<dbReference type="PROSITE" id="PS51471">
    <property type="entry name" value="FE2OG_OXY"/>
    <property type="match status" value="1"/>
</dbReference>
<keyword evidence="3" id="KW-0560">Oxidoreductase</keyword>
<dbReference type="InterPro" id="IPR050231">
    <property type="entry name" value="Iron_ascorbate_oxido_reductase"/>
</dbReference>
<feature type="domain" description="Fe2OG dioxygenase" evidence="4">
    <location>
        <begin position="160"/>
        <end position="264"/>
    </location>
</feature>
<dbReference type="InterPro" id="IPR005123">
    <property type="entry name" value="Oxoglu/Fe-dep_dioxygenase_dom"/>
</dbReference>
<evidence type="ECO:0000256" key="3">
    <source>
        <dbReference type="RuleBase" id="RU003682"/>
    </source>
</evidence>
<comment type="similarity">
    <text evidence="3">Belongs to the iron/ascorbate-dependent oxidoreductase family.</text>
</comment>
<gene>
    <name evidence="5" type="ORF">K2173_024395</name>
</gene>
<dbReference type="GO" id="GO:0046872">
    <property type="term" value="F:metal ion binding"/>
    <property type="evidence" value="ECO:0007669"/>
    <property type="project" value="UniProtKB-KW"/>
</dbReference>
<organism evidence="5 6">
    <name type="scientific">Erythroxylum novogranatense</name>
    <dbReference type="NCBI Taxonomy" id="1862640"/>
    <lineage>
        <taxon>Eukaryota</taxon>
        <taxon>Viridiplantae</taxon>
        <taxon>Streptophyta</taxon>
        <taxon>Embryophyta</taxon>
        <taxon>Tracheophyta</taxon>
        <taxon>Spermatophyta</taxon>
        <taxon>Magnoliopsida</taxon>
        <taxon>eudicotyledons</taxon>
        <taxon>Gunneridae</taxon>
        <taxon>Pentapetalae</taxon>
        <taxon>rosids</taxon>
        <taxon>fabids</taxon>
        <taxon>Malpighiales</taxon>
        <taxon>Erythroxylaceae</taxon>
        <taxon>Erythroxylum</taxon>
    </lineage>
</organism>
<dbReference type="PANTHER" id="PTHR47990">
    <property type="entry name" value="2-OXOGLUTARATE (2OG) AND FE(II)-DEPENDENT OXYGENASE SUPERFAMILY PROTEIN-RELATED"/>
    <property type="match status" value="1"/>
</dbReference>
<keyword evidence="6" id="KW-1185">Reference proteome</keyword>
<dbReference type="SUPFAM" id="SSF51197">
    <property type="entry name" value="Clavaminate synthase-like"/>
    <property type="match status" value="1"/>
</dbReference>
<evidence type="ECO:0000313" key="6">
    <source>
        <dbReference type="Proteomes" id="UP001159364"/>
    </source>
</evidence>
<dbReference type="Pfam" id="PF03171">
    <property type="entry name" value="2OG-FeII_Oxy"/>
    <property type="match status" value="1"/>
</dbReference>
<comment type="caution">
    <text evidence="5">The sequence shown here is derived from an EMBL/GenBank/DDBJ whole genome shotgun (WGS) entry which is preliminary data.</text>
</comment>
<dbReference type="InterPro" id="IPR026992">
    <property type="entry name" value="DIOX_N"/>
</dbReference>
<reference evidence="5 6" key="1">
    <citation type="submission" date="2021-09" db="EMBL/GenBank/DDBJ databases">
        <title>Genomic insights and catalytic innovation underlie evolution of tropane alkaloids biosynthesis.</title>
        <authorList>
            <person name="Wang Y.-J."/>
            <person name="Tian T."/>
            <person name="Huang J.-P."/>
            <person name="Huang S.-X."/>
        </authorList>
    </citation>
    <scope>NUCLEOTIDE SEQUENCE [LARGE SCALE GENOMIC DNA]</scope>
    <source>
        <strain evidence="5">KIB-2018</strain>
        <tissue evidence="5">Leaf</tissue>
    </source>
</reference>
<evidence type="ECO:0000256" key="1">
    <source>
        <dbReference type="ARBA" id="ARBA00022723"/>
    </source>
</evidence>
<name>A0AAV8SVA3_9ROSI</name>
<dbReference type="EMBL" id="JAIWQS010000009">
    <property type="protein sequence ID" value="KAJ8755850.1"/>
    <property type="molecule type" value="Genomic_DNA"/>
</dbReference>
<proteinExistence type="inferred from homology"/>
<dbReference type="Pfam" id="PF14226">
    <property type="entry name" value="DIOX_N"/>
    <property type="match status" value="1"/>
</dbReference>
<keyword evidence="2 3" id="KW-0408">Iron</keyword>
<dbReference type="Gene3D" id="2.60.120.330">
    <property type="entry name" value="B-lactam Antibiotic, Isopenicillin N Synthase, Chain"/>
    <property type="match status" value="1"/>
</dbReference>
<dbReference type="Proteomes" id="UP001159364">
    <property type="component" value="Linkage Group LG09"/>
</dbReference>
<dbReference type="InterPro" id="IPR044861">
    <property type="entry name" value="IPNS-like_FE2OG_OXY"/>
</dbReference>
<evidence type="ECO:0000256" key="2">
    <source>
        <dbReference type="ARBA" id="ARBA00023004"/>
    </source>
</evidence>
<sequence>MGSEGHLSVPTINFSNSSLKPGTPEWDLVKSHVMKAAEDYGCFIASFDKLPVEARKGMVNELKDLFDLPVETKLQRLSTRPYYGYIGNFPNFENLEVGNPISLDAITSFVDMIWPEGRPSFSQNMQSFTKPILELDSLIKRIVYESLGVEKYLEELKDSTTYTLRVMSYNRPENGDEDQILLPAHFDKNNMTILYQFQGDGLEIEAETGDWIKIKPSHDSFVVMFGESFHAWTNGRVKPAYHRVEMTENQTRYSAGIFTGFDHTFTVKAPEELVDEEHPLLFKPYVYIDLIKQIQTELSRGSRYCFDAYRIA</sequence>
<evidence type="ECO:0000313" key="5">
    <source>
        <dbReference type="EMBL" id="KAJ8755850.1"/>
    </source>
</evidence>
<dbReference type="GO" id="GO:0016491">
    <property type="term" value="F:oxidoreductase activity"/>
    <property type="evidence" value="ECO:0007669"/>
    <property type="project" value="UniProtKB-KW"/>
</dbReference>